<evidence type="ECO:0000259" key="1">
    <source>
        <dbReference type="Pfam" id="PF03819"/>
    </source>
</evidence>
<dbReference type="InterPro" id="IPR004518">
    <property type="entry name" value="MazG-like_dom"/>
</dbReference>
<dbReference type="Proteomes" id="UP001211006">
    <property type="component" value="Unassembled WGS sequence"/>
</dbReference>
<dbReference type="Gene3D" id="1.10.287.1080">
    <property type="entry name" value="MazG-like"/>
    <property type="match status" value="1"/>
</dbReference>
<dbReference type="InterPro" id="IPR011379">
    <property type="entry name" value="MazG-related_GP37"/>
</dbReference>
<feature type="domain" description="NTP pyrophosphohydrolase MazG-like" evidence="1">
    <location>
        <begin position="123"/>
        <end position="191"/>
    </location>
</feature>
<dbReference type="Pfam" id="PF03819">
    <property type="entry name" value="MazG"/>
    <property type="match status" value="1"/>
</dbReference>
<dbReference type="AlphaFoldDB" id="A0AAW6CBS3"/>
<proteinExistence type="predicted"/>
<accession>A0AAW6CBS3</accession>
<reference evidence="2" key="1">
    <citation type="submission" date="2023-01" db="EMBL/GenBank/DDBJ databases">
        <title>Human gut microbiome strain richness.</title>
        <authorList>
            <person name="Chen-Liaw A."/>
        </authorList>
    </citation>
    <scope>NUCLEOTIDE SEQUENCE</scope>
    <source>
        <strain evidence="2">2225st1_A6_2225SCRN_200828</strain>
    </source>
</reference>
<protein>
    <submittedName>
        <fullName evidence="2">Nucleoside triphosphate pyrophosphohydrolase family protein</fullName>
    </submittedName>
</protein>
<gene>
    <name evidence="2" type="ORF">PND83_22580</name>
</gene>
<dbReference type="EMBL" id="JAQLWO010000044">
    <property type="protein sequence ID" value="MDB7908773.1"/>
    <property type="molecule type" value="Genomic_DNA"/>
</dbReference>
<name>A0AAW6CBS3_FLAPL</name>
<organism evidence="2 3">
    <name type="scientific">Flavonifractor plautii</name>
    <name type="common">Fusobacterium plautii</name>
    <dbReference type="NCBI Taxonomy" id="292800"/>
    <lineage>
        <taxon>Bacteria</taxon>
        <taxon>Bacillati</taxon>
        <taxon>Bacillota</taxon>
        <taxon>Clostridia</taxon>
        <taxon>Eubacteriales</taxon>
        <taxon>Oscillospiraceae</taxon>
        <taxon>Flavonifractor</taxon>
    </lineage>
</organism>
<evidence type="ECO:0000313" key="2">
    <source>
        <dbReference type="EMBL" id="MDB7908773.1"/>
    </source>
</evidence>
<sequence>MTFKEFTAWCNERACDGRWNMLSAMVCIDLMAEIRKIPFWKRERVWREQHEKQVLAKIVDPLNQKIPINELARRTSHTPETTTSEKEHPTMTINEYQSQALRTESHVTADPAPYIRILDGLMGLNGEAGEAIDILKKVLFQGHEFDREHMAKELGDIAWYLAVSADAIGYDLETIFQMNIDKLKSRYPDGFDTEQSQNRAVNDI</sequence>
<comment type="caution">
    <text evidence="2">The sequence shown here is derived from an EMBL/GenBank/DDBJ whole genome shotgun (WGS) entry which is preliminary data.</text>
</comment>
<dbReference type="CDD" id="cd11541">
    <property type="entry name" value="NTP-PPase_u4"/>
    <property type="match status" value="1"/>
</dbReference>
<evidence type="ECO:0000313" key="3">
    <source>
        <dbReference type="Proteomes" id="UP001211006"/>
    </source>
</evidence>
<dbReference type="SUPFAM" id="SSF101386">
    <property type="entry name" value="all-alpha NTP pyrophosphatases"/>
    <property type="match status" value="1"/>
</dbReference>
<dbReference type="RefSeq" id="WP_242864845.1">
    <property type="nucleotide sequence ID" value="NZ_BAABZG010000001.1"/>
</dbReference>